<proteinExistence type="predicted"/>
<reference evidence="2 3" key="1">
    <citation type="submission" date="2024-03" db="EMBL/GenBank/DDBJ databases">
        <title>Chitinophaga caseinilytica sp. nov., a casein hydrolysing bacterium isolated from forest soil.</title>
        <authorList>
            <person name="Lee D.S."/>
            <person name="Han D.M."/>
            <person name="Baek J.H."/>
            <person name="Choi D.G."/>
            <person name="Jeon J.H."/>
            <person name="Jeon C.O."/>
        </authorList>
    </citation>
    <scope>NUCLEOTIDE SEQUENCE [LARGE SCALE GENOMIC DNA]</scope>
    <source>
        <strain evidence="2 3">KACC 19118</strain>
    </source>
</reference>
<keyword evidence="3" id="KW-1185">Reference proteome</keyword>
<dbReference type="EMBL" id="CP150096">
    <property type="protein sequence ID" value="WZN48171.1"/>
    <property type="molecule type" value="Genomic_DNA"/>
</dbReference>
<dbReference type="Pfam" id="PF13649">
    <property type="entry name" value="Methyltransf_25"/>
    <property type="match status" value="1"/>
</dbReference>
<dbReference type="EC" id="2.1.-.-" evidence="2"/>
<dbReference type="CDD" id="cd02440">
    <property type="entry name" value="AdoMet_MTases"/>
    <property type="match status" value="1"/>
</dbReference>
<keyword evidence="2" id="KW-0808">Transferase</keyword>
<dbReference type="GO" id="GO:0008168">
    <property type="term" value="F:methyltransferase activity"/>
    <property type="evidence" value="ECO:0007669"/>
    <property type="project" value="UniProtKB-KW"/>
</dbReference>
<dbReference type="SUPFAM" id="SSF53335">
    <property type="entry name" value="S-adenosyl-L-methionine-dependent methyltransferases"/>
    <property type="match status" value="1"/>
</dbReference>
<dbReference type="Proteomes" id="UP001449657">
    <property type="component" value="Chromosome"/>
</dbReference>
<sequence>MFTITPAGTMNRLFVDGPDASDYPRINDYFNRAYQRDPENFSREFESLRREHEAFHSLQSIAGYCCAKPFGYAGDFRLIDRLYTHYIGSGVHIARWDAFAQAQPAAVAVRNRKTYFIDLMKANLPANVLNVASGPARDVLEFFGYCPDAAVVIDCLEYDAHAINYAGSLLKGNCRVRFTQQNILTWKAEGTYEMVWSSGLFDYFTDGVFVRVLRKLLGCVAPGGQLVIGNFSDENPNRAFMEVGMQWFLHHRSPEQLIDLAKQAGAEAWNPEVKSEPAGVNLFLHLTKPA</sequence>
<dbReference type="GO" id="GO:0032259">
    <property type="term" value="P:methylation"/>
    <property type="evidence" value="ECO:0007669"/>
    <property type="project" value="UniProtKB-KW"/>
</dbReference>
<dbReference type="InterPro" id="IPR041698">
    <property type="entry name" value="Methyltransf_25"/>
</dbReference>
<dbReference type="RefSeq" id="WP_341842768.1">
    <property type="nucleotide sequence ID" value="NZ_CP149792.1"/>
</dbReference>
<keyword evidence="2" id="KW-0489">Methyltransferase</keyword>
<dbReference type="InterPro" id="IPR029063">
    <property type="entry name" value="SAM-dependent_MTases_sf"/>
</dbReference>
<evidence type="ECO:0000313" key="3">
    <source>
        <dbReference type="Proteomes" id="UP001449657"/>
    </source>
</evidence>
<protein>
    <submittedName>
        <fullName evidence="2">Class I SAM-dependent methyltransferase</fullName>
        <ecNumber evidence="2">2.1.-.-</ecNumber>
    </submittedName>
</protein>
<evidence type="ECO:0000259" key="1">
    <source>
        <dbReference type="Pfam" id="PF13649"/>
    </source>
</evidence>
<accession>A0ABZ2Z7F9</accession>
<gene>
    <name evidence="2" type="ORF">WJU22_08285</name>
</gene>
<name>A0ABZ2Z7F9_9BACT</name>
<dbReference type="Gene3D" id="3.40.50.150">
    <property type="entry name" value="Vaccinia Virus protein VP39"/>
    <property type="match status" value="1"/>
</dbReference>
<organism evidence="2 3">
    <name type="scientific">Chitinophaga caseinilytica</name>
    <dbReference type="NCBI Taxonomy" id="2267521"/>
    <lineage>
        <taxon>Bacteria</taxon>
        <taxon>Pseudomonadati</taxon>
        <taxon>Bacteroidota</taxon>
        <taxon>Chitinophagia</taxon>
        <taxon>Chitinophagales</taxon>
        <taxon>Chitinophagaceae</taxon>
        <taxon>Chitinophaga</taxon>
    </lineage>
</organism>
<evidence type="ECO:0000313" key="2">
    <source>
        <dbReference type="EMBL" id="WZN48171.1"/>
    </source>
</evidence>
<feature type="domain" description="Methyltransferase" evidence="1">
    <location>
        <begin position="128"/>
        <end position="224"/>
    </location>
</feature>